<dbReference type="EMBL" id="JACEIK010000483">
    <property type="protein sequence ID" value="MCD7457865.1"/>
    <property type="molecule type" value="Genomic_DNA"/>
</dbReference>
<protein>
    <submittedName>
        <fullName evidence="1">Uncharacterized protein</fullName>
    </submittedName>
</protein>
<comment type="caution">
    <text evidence="1">The sequence shown here is derived from an EMBL/GenBank/DDBJ whole genome shotgun (WGS) entry which is preliminary data.</text>
</comment>
<keyword evidence="2" id="KW-1185">Reference proteome</keyword>
<accession>A0ABS8SG33</accession>
<reference evidence="1 2" key="1">
    <citation type="journal article" date="2021" name="BMC Genomics">
        <title>Datura genome reveals duplications of psychoactive alkaloid biosynthetic genes and high mutation rate following tissue culture.</title>
        <authorList>
            <person name="Rajewski A."/>
            <person name="Carter-House D."/>
            <person name="Stajich J."/>
            <person name="Litt A."/>
        </authorList>
    </citation>
    <scope>NUCLEOTIDE SEQUENCE [LARGE SCALE GENOMIC DNA]</scope>
    <source>
        <strain evidence="1">AR-01</strain>
    </source>
</reference>
<proteinExistence type="predicted"/>
<evidence type="ECO:0000313" key="1">
    <source>
        <dbReference type="EMBL" id="MCD7457865.1"/>
    </source>
</evidence>
<dbReference type="Proteomes" id="UP000823775">
    <property type="component" value="Unassembled WGS sequence"/>
</dbReference>
<evidence type="ECO:0000313" key="2">
    <source>
        <dbReference type="Proteomes" id="UP000823775"/>
    </source>
</evidence>
<sequence>MKRVLEKRWGTALFFCFIIKLFKFRHKACDLLQRETADVEGSFSCWSSASYHIGNTIVTLTHVLLNNEKIELEVFRRLVLLDNFISLAKRYDISYRGRYDNKI</sequence>
<organism evidence="1 2">
    <name type="scientific">Datura stramonium</name>
    <name type="common">Jimsonweed</name>
    <name type="synonym">Common thornapple</name>
    <dbReference type="NCBI Taxonomy" id="4076"/>
    <lineage>
        <taxon>Eukaryota</taxon>
        <taxon>Viridiplantae</taxon>
        <taxon>Streptophyta</taxon>
        <taxon>Embryophyta</taxon>
        <taxon>Tracheophyta</taxon>
        <taxon>Spermatophyta</taxon>
        <taxon>Magnoliopsida</taxon>
        <taxon>eudicotyledons</taxon>
        <taxon>Gunneridae</taxon>
        <taxon>Pentapetalae</taxon>
        <taxon>asterids</taxon>
        <taxon>lamiids</taxon>
        <taxon>Solanales</taxon>
        <taxon>Solanaceae</taxon>
        <taxon>Solanoideae</taxon>
        <taxon>Datureae</taxon>
        <taxon>Datura</taxon>
    </lineage>
</organism>
<gene>
    <name evidence="1" type="ORF">HAX54_036446</name>
</gene>
<name>A0ABS8SG33_DATST</name>